<dbReference type="InterPro" id="IPR036188">
    <property type="entry name" value="FAD/NAD-bd_sf"/>
</dbReference>
<dbReference type="GO" id="GO:0016709">
    <property type="term" value="F:oxidoreductase activity, acting on paired donors, with incorporation or reduction of molecular oxygen, NAD(P)H as one donor, and incorporation of one atom of oxygen"/>
    <property type="evidence" value="ECO:0007669"/>
    <property type="project" value="UniProtKB-ARBA"/>
</dbReference>
<dbReference type="InterPro" id="IPR038220">
    <property type="entry name" value="PHOX_C_sf"/>
</dbReference>
<name>S3CHM1_OPHP1</name>
<dbReference type="Gene3D" id="3.40.30.20">
    <property type="match status" value="1"/>
</dbReference>
<evidence type="ECO:0000313" key="7">
    <source>
        <dbReference type="Proteomes" id="UP000016923"/>
    </source>
</evidence>
<dbReference type="AlphaFoldDB" id="S3CHM1"/>
<dbReference type="STRING" id="1262450.S3CHM1"/>
<dbReference type="InterPro" id="IPR002938">
    <property type="entry name" value="FAD-bd"/>
</dbReference>
<feature type="domain" description="FAD-binding" evidence="5">
    <location>
        <begin position="5"/>
        <end position="362"/>
    </location>
</feature>
<keyword evidence="3" id="KW-0274">FAD</keyword>
<dbReference type="OMA" id="EQTHEPP"/>
<reference evidence="6 7" key="1">
    <citation type="journal article" date="2013" name="BMC Genomics">
        <title>The genome and transcriptome of the pine saprophyte Ophiostoma piceae, and a comparison with the bark beetle-associated pine pathogen Grosmannia clavigera.</title>
        <authorList>
            <person name="Haridas S."/>
            <person name="Wang Y."/>
            <person name="Lim L."/>
            <person name="Massoumi Alamouti S."/>
            <person name="Jackman S."/>
            <person name="Docking R."/>
            <person name="Robertson G."/>
            <person name="Birol I."/>
            <person name="Bohlmann J."/>
            <person name="Breuil C."/>
        </authorList>
    </citation>
    <scope>NUCLEOTIDE SEQUENCE [LARGE SCALE GENOMIC DNA]</scope>
    <source>
        <strain evidence="6 7">UAMH 11346</strain>
    </source>
</reference>
<keyword evidence="6" id="KW-0503">Monooxygenase</keyword>
<proteinExistence type="predicted"/>
<dbReference type="Pfam" id="PF01494">
    <property type="entry name" value="FAD_binding_3"/>
    <property type="match status" value="1"/>
</dbReference>
<dbReference type="HOGENOM" id="CLU_009665_20_3_1"/>
<comment type="cofactor">
    <cofactor evidence="1">
        <name>FAD</name>
        <dbReference type="ChEBI" id="CHEBI:57692"/>
    </cofactor>
</comment>
<keyword evidence="2" id="KW-0285">Flavoprotein</keyword>
<dbReference type="InterPro" id="IPR050641">
    <property type="entry name" value="RIFMO-like"/>
</dbReference>
<dbReference type="Gene3D" id="3.50.50.60">
    <property type="entry name" value="FAD/NAD(P)-binding domain"/>
    <property type="match status" value="1"/>
</dbReference>
<evidence type="ECO:0000256" key="3">
    <source>
        <dbReference type="ARBA" id="ARBA00022827"/>
    </source>
</evidence>
<dbReference type="Proteomes" id="UP000016923">
    <property type="component" value="Unassembled WGS sequence"/>
</dbReference>
<dbReference type="OrthoDB" id="1716816at2759"/>
<evidence type="ECO:0000256" key="1">
    <source>
        <dbReference type="ARBA" id="ARBA00001974"/>
    </source>
</evidence>
<sequence>MADFDVDVLIVGAGPTGLMLANELTALGVSIRIVDRATVRSDKSRAVLVQSRAMELLDRHGLAQELLERGTIGRGIDVHVYGKKIAAMDIKEREFDDCAFPVSLLVSQAVTEDVLEKHLLETLSNSHPGVERPVKVTSVTEGEVGVTVVLEHASNDASSAAGSDISRAVPSDESSSDDVRLETVRCRYLVGCDGSHSAVRRAAGIPFEGGSYLQSFMLCDTHVGSWPDRPAGRTQMFWDKGFLTLLPFSEDTGIVRLIGCRPVPVTAAARERERLQAPTIESFSEYFAETTHMSGPDAPQLTDPIWVTSFRLHHRCASTYQSGRILIAGDAAHIHSPAGGQGMNAGLGDAANLGWKLATAIRTEPALPGVEDEHLSSISSSSNATTLTVSPLSIDRATDLLASYDLERRPVGERLLRTTDKLFTLATTASPFVAWCRNTMIRFLAPVIVRFKSRQQKIIGAMSQLRVRYRKSPIVGTAPGWKGTVRGGDRAPDGRVLDLGGSLDEHWLLNSIWAGEGECMGLTSYHLLVFTGTQPASRDAWDDVLGDVLDAAETAADIETGLNATRAHVIAGSTEQAVLVSKAAQHLSVMVDSKAYLHGRYGFGDEPGYALVRPDGHVEHIGRLPTLAQVPAWMTDRSREIVEVGKAKSWWRW</sequence>
<accession>S3CHM1</accession>
<dbReference type="EMBL" id="KE148155">
    <property type="protein sequence ID" value="EPE05838.1"/>
    <property type="molecule type" value="Genomic_DNA"/>
</dbReference>
<dbReference type="PANTHER" id="PTHR43004">
    <property type="entry name" value="TRK SYSTEM POTASSIUM UPTAKE PROTEIN"/>
    <property type="match status" value="1"/>
</dbReference>
<dbReference type="PANTHER" id="PTHR43004:SF19">
    <property type="entry name" value="BINDING MONOOXYGENASE, PUTATIVE (JCVI)-RELATED"/>
    <property type="match status" value="1"/>
</dbReference>
<protein>
    <submittedName>
        <fullName evidence="6">Monooxygenase fad-binding protein</fullName>
    </submittedName>
</protein>
<evidence type="ECO:0000256" key="4">
    <source>
        <dbReference type="ARBA" id="ARBA00023002"/>
    </source>
</evidence>
<keyword evidence="4" id="KW-0560">Oxidoreductase</keyword>
<dbReference type="GO" id="GO:0071949">
    <property type="term" value="F:FAD binding"/>
    <property type="evidence" value="ECO:0007669"/>
    <property type="project" value="InterPro"/>
</dbReference>
<evidence type="ECO:0000256" key="2">
    <source>
        <dbReference type="ARBA" id="ARBA00022630"/>
    </source>
</evidence>
<keyword evidence="7" id="KW-1185">Reference proteome</keyword>
<dbReference type="eggNOG" id="KOG3855">
    <property type="taxonomic scope" value="Eukaryota"/>
</dbReference>
<dbReference type="PRINTS" id="PR00420">
    <property type="entry name" value="RNGMNOXGNASE"/>
</dbReference>
<organism evidence="6 7">
    <name type="scientific">Ophiostoma piceae (strain UAMH 11346)</name>
    <name type="common">Sap stain fungus</name>
    <dbReference type="NCBI Taxonomy" id="1262450"/>
    <lineage>
        <taxon>Eukaryota</taxon>
        <taxon>Fungi</taxon>
        <taxon>Dikarya</taxon>
        <taxon>Ascomycota</taxon>
        <taxon>Pezizomycotina</taxon>
        <taxon>Sordariomycetes</taxon>
        <taxon>Sordariomycetidae</taxon>
        <taxon>Ophiostomatales</taxon>
        <taxon>Ophiostomataceae</taxon>
        <taxon>Ophiostoma</taxon>
    </lineage>
</organism>
<dbReference type="Gene3D" id="3.30.70.2450">
    <property type="match status" value="1"/>
</dbReference>
<evidence type="ECO:0000313" key="6">
    <source>
        <dbReference type="EMBL" id="EPE05838.1"/>
    </source>
</evidence>
<dbReference type="VEuPathDB" id="FungiDB:F503_08369"/>
<gene>
    <name evidence="6" type="ORF">F503_08369</name>
</gene>
<dbReference type="SUPFAM" id="SSF51905">
    <property type="entry name" value="FAD/NAD(P)-binding domain"/>
    <property type="match status" value="1"/>
</dbReference>
<evidence type="ECO:0000259" key="5">
    <source>
        <dbReference type="Pfam" id="PF01494"/>
    </source>
</evidence>